<evidence type="ECO:0000313" key="2">
    <source>
        <dbReference type="EMBL" id="GGF24383.1"/>
    </source>
</evidence>
<dbReference type="RefSeq" id="WP_188815832.1">
    <property type="nucleotide sequence ID" value="NZ_BMHT01000008.1"/>
</dbReference>
<protein>
    <recommendedName>
        <fullName evidence="1">Ig-like domain-containing protein</fullName>
    </recommendedName>
</protein>
<organism evidence="2 3">
    <name type="scientific">Hymenobacter cavernae</name>
    <dbReference type="NCBI Taxonomy" id="2044852"/>
    <lineage>
        <taxon>Bacteria</taxon>
        <taxon>Pseudomonadati</taxon>
        <taxon>Bacteroidota</taxon>
        <taxon>Cytophagia</taxon>
        <taxon>Cytophagales</taxon>
        <taxon>Hymenobacteraceae</taxon>
        <taxon>Hymenobacter</taxon>
    </lineage>
</organism>
<dbReference type="InterPro" id="IPR035986">
    <property type="entry name" value="PKD_dom_sf"/>
</dbReference>
<evidence type="ECO:0000313" key="3">
    <source>
        <dbReference type="Proteomes" id="UP000632273"/>
    </source>
</evidence>
<keyword evidence="3" id="KW-1185">Reference proteome</keyword>
<accession>A0ABQ1UST0</accession>
<dbReference type="InterPro" id="IPR022038">
    <property type="entry name" value="Ig-like_bact"/>
</dbReference>
<sequence>MLNPYLSTLPAPFDPSNYGLTVFQPDMVLTADQLNKLFGFLLGQEQQTRTRLIGVGVVCGLQAGLGQGRAGGVTVSAGCGVTTEGDLLSIEANTTYTRFAPYDLSAHPVYAPFQVVRGLQLWEIFPESKASPTRPEPDTSPLTQLDLADKVVLLYLESAVKAADECTGVACDNKGDAYNNRLHVLLVRQTDADALIAAEYRELAAAYTRLPVVAMPRVRLDDRGYGPSLQRFQNFLSRAATTFGNELKQAYQLIKDVSGITSPAAWIKLLLSKVNSVSEDARSQYVYDWLKDLHDAYEEFRQATRHWLVLCMPPETAFPKHLLLGELVLAPSLCKPQYRHAFRPSPAVTEEKEARERALAFYQRIGQLIENFEVPATRTTQASLNVAGARAAVFATPALGITPDQYRAAFIDRRAMPFYYKPETRTSWSYALARVCRTPWVASYHAPLAGAPPEVVQPFRFGIETVPFYRIEGFLEAGLVPTLTKLLTLRQEYNLAFDVLALRADANQRLITFGETFDFADLQADFDDLLAQIHCLEKELKTAAPIASLSVVLQLPEAAFAKTLEPYKRILLTMNKQQPPAQCILDKLPLLQNLNAAYHRRGTAFEDALTFGPFLRANPGLEHGAGVPRGGTFVLVYKDNVGNVRGGSPAVVADFYLPYMRPARGNGVQFVLPQPPPGIALPKTVFCLNEEPSLIEVAPPGGSFDDALVTQKGSSFFFNPTVVGTHTLKYQATDSQTVSIDVEVLPLPIPRFRFSAPARAEVGTIAFNNLSSDATEVTWDFGDGSPTETITLSDTINGNTQHVYQLKEDGSGEFNATLTASNGGCKARSEPQTVTFTARPVIRLELKSPVMCMGADNQVAADPRGGEFSSKTLQVSGEGQFTATQEGKHTITYKLEGATASIDVFVLPGSFTIENTRLNPDQRTVHFEANILTPPDGIAYEWTFNNKPITPAAVAKIDKNRSRFSFDAEIAPVFSTNIPVGNGLLVLTMRQGEAALCGPVRGQVQVG</sequence>
<dbReference type="InterPro" id="IPR013783">
    <property type="entry name" value="Ig-like_fold"/>
</dbReference>
<feature type="domain" description="Ig-like" evidence="1">
    <location>
        <begin position="856"/>
        <end position="906"/>
    </location>
</feature>
<dbReference type="Pfam" id="PF07523">
    <property type="entry name" value="Big_3"/>
    <property type="match status" value="1"/>
</dbReference>
<dbReference type="Gene3D" id="2.60.40.10">
    <property type="entry name" value="Immunoglobulins"/>
    <property type="match status" value="1"/>
</dbReference>
<dbReference type="Proteomes" id="UP000632273">
    <property type="component" value="Unassembled WGS sequence"/>
</dbReference>
<evidence type="ECO:0000259" key="1">
    <source>
        <dbReference type="Pfam" id="PF07523"/>
    </source>
</evidence>
<dbReference type="SUPFAM" id="SSF49299">
    <property type="entry name" value="PKD domain"/>
    <property type="match status" value="1"/>
</dbReference>
<gene>
    <name evidence="2" type="ORF">GCM10011383_40030</name>
</gene>
<dbReference type="EMBL" id="BMHT01000008">
    <property type="protein sequence ID" value="GGF24383.1"/>
    <property type="molecule type" value="Genomic_DNA"/>
</dbReference>
<proteinExistence type="predicted"/>
<name>A0ABQ1UST0_9BACT</name>
<dbReference type="CDD" id="cd00146">
    <property type="entry name" value="PKD"/>
    <property type="match status" value="1"/>
</dbReference>
<reference evidence="3" key="1">
    <citation type="journal article" date="2019" name="Int. J. Syst. Evol. Microbiol.">
        <title>The Global Catalogue of Microorganisms (GCM) 10K type strain sequencing project: providing services to taxonomists for standard genome sequencing and annotation.</title>
        <authorList>
            <consortium name="The Broad Institute Genomics Platform"/>
            <consortium name="The Broad Institute Genome Sequencing Center for Infectious Disease"/>
            <person name="Wu L."/>
            <person name="Ma J."/>
        </authorList>
    </citation>
    <scope>NUCLEOTIDE SEQUENCE [LARGE SCALE GENOMIC DNA]</scope>
    <source>
        <strain evidence="3">CGMCC 1.15197</strain>
    </source>
</reference>
<comment type="caution">
    <text evidence="2">The sequence shown here is derived from an EMBL/GenBank/DDBJ whole genome shotgun (WGS) entry which is preliminary data.</text>
</comment>